<dbReference type="AlphaFoldDB" id="A0A165E676"/>
<dbReference type="InParanoid" id="A0A165E676"/>
<sequence>MSDSVVHNTYAETITFCSGALGSFLYGIFAILSFLAFRGLWLHRRDEGRAARYLALYFFALFGASTTFMAASMHYIVNMFIDYVFYAPQKVTANLLTDGHTTELKIASVAFVVINALSSGFLLYRSASRSGFKAVICIPAVVISTVSTIFSILTVAHLSNPTSFPFATIYISLSNALHLMLFLLSTCQLRLSTPGVGCVSMAVESTSLLSLSSIAFVASYASRDAVFNIFFAIQGQIMCIVPVSLILFASAPDEESVPDAGSGAVSAPQSLHVVVSEKTRSDSAKRTLSQHEHEHDGEDIEIIALDHESSQETRPRSALVSLDGAMPV</sequence>
<keyword evidence="2" id="KW-0472">Membrane</keyword>
<feature type="compositionally biased region" description="Basic and acidic residues" evidence="1">
    <location>
        <begin position="277"/>
        <end position="296"/>
    </location>
</feature>
<feature type="transmembrane region" description="Helical" evidence="2">
    <location>
        <begin position="20"/>
        <end position="41"/>
    </location>
</feature>
<keyword evidence="2" id="KW-0812">Transmembrane</keyword>
<dbReference type="EMBL" id="KV426164">
    <property type="protein sequence ID" value="KZV86161.1"/>
    <property type="molecule type" value="Genomic_DNA"/>
</dbReference>
<feature type="compositionally biased region" description="Basic and acidic residues" evidence="1">
    <location>
        <begin position="304"/>
        <end position="315"/>
    </location>
</feature>
<evidence type="ECO:0000313" key="3">
    <source>
        <dbReference type="EMBL" id="KZV86161.1"/>
    </source>
</evidence>
<name>A0A165E676_EXIGL</name>
<feature type="transmembrane region" description="Helical" evidence="2">
    <location>
        <begin position="227"/>
        <end position="248"/>
    </location>
</feature>
<keyword evidence="2" id="KW-1133">Transmembrane helix</keyword>
<evidence type="ECO:0000256" key="1">
    <source>
        <dbReference type="SAM" id="MobiDB-lite"/>
    </source>
</evidence>
<dbReference type="OrthoDB" id="10630188at2759"/>
<dbReference type="Proteomes" id="UP000077266">
    <property type="component" value="Unassembled WGS sequence"/>
</dbReference>
<feature type="region of interest" description="Disordered" evidence="1">
    <location>
        <begin position="277"/>
        <end position="328"/>
    </location>
</feature>
<protein>
    <submittedName>
        <fullName evidence="3">Uncharacterized protein</fullName>
    </submittedName>
</protein>
<proteinExistence type="predicted"/>
<gene>
    <name evidence="3" type="ORF">EXIGLDRAFT_774873</name>
</gene>
<feature type="transmembrane region" description="Helical" evidence="2">
    <location>
        <begin position="53"/>
        <end position="77"/>
    </location>
</feature>
<accession>A0A165E676</accession>
<feature type="transmembrane region" description="Helical" evidence="2">
    <location>
        <begin position="106"/>
        <end position="124"/>
    </location>
</feature>
<organism evidence="3 4">
    <name type="scientific">Exidia glandulosa HHB12029</name>
    <dbReference type="NCBI Taxonomy" id="1314781"/>
    <lineage>
        <taxon>Eukaryota</taxon>
        <taxon>Fungi</taxon>
        <taxon>Dikarya</taxon>
        <taxon>Basidiomycota</taxon>
        <taxon>Agaricomycotina</taxon>
        <taxon>Agaricomycetes</taxon>
        <taxon>Auriculariales</taxon>
        <taxon>Exidiaceae</taxon>
        <taxon>Exidia</taxon>
    </lineage>
</organism>
<reference evidence="3 4" key="1">
    <citation type="journal article" date="2016" name="Mol. Biol. Evol.">
        <title>Comparative Genomics of Early-Diverging Mushroom-Forming Fungi Provides Insights into the Origins of Lignocellulose Decay Capabilities.</title>
        <authorList>
            <person name="Nagy L.G."/>
            <person name="Riley R."/>
            <person name="Tritt A."/>
            <person name="Adam C."/>
            <person name="Daum C."/>
            <person name="Floudas D."/>
            <person name="Sun H."/>
            <person name="Yadav J.S."/>
            <person name="Pangilinan J."/>
            <person name="Larsson K.H."/>
            <person name="Matsuura K."/>
            <person name="Barry K."/>
            <person name="Labutti K."/>
            <person name="Kuo R."/>
            <person name="Ohm R.A."/>
            <person name="Bhattacharya S.S."/>
            <person name="Shirouzu T."/>
            <person name="Yoshinaga Y."/>
            <person name="Martin F.M."/>
            <person name="Grigoriev I.V."/>
            <person name="Hibbett D.S."/>
        </authorList>
    </citation>
    <scope>NUCLEOTIDE SEQUENCE [LARGE SCALE GENOMIC DNA]</scope>
    <source>
        <strain evidence="3 4">HHB12029</strain>
    </source>
</reference>
<feature type="transmembrane region" description="Helical" evidence="2">
    <location>
        <begin position="164"/>
        <end position="184"/>
    </location>
</feature>
<evidence type="ECO:0000256" key="2">
    <source>
        <dbReference type="SAM" id="Phobius"/>
    </source>
</evidence>
<keyword evidence="4" id="KW-1185">Reference proteome</keyword>
<feature type="transmembrane region" description="Helical" evidence="2">
    <location>
        <begin position="136"/>
        <end position="158"/>
    </location>
</feature>
<evidence type="ECO:0000313" key="4">
    <source>
        <dbReference type="Proteomes" id="UP000077266"/>
    </source>
</evidence>